<organism evidence="12 13">
    <name type="scientific">Colocasia esculenta</name>
    <name type="common">Wild taro</name>
    <name type="synonym">Arum esculentum</name>
    <dbReference type="NCBI Taxonomy" id="4460"/>
    <lineage>
        <taxon>Eukaryota</taxon>
        <taxon>Viridiplantae</taxon>
        <taxon>Streptophyta</taxon>
        <taxon>Embryophyta</taxon>
        <taxon>Tracheophyta</taxon>
        <taxon>Spermatophyta</taxon>
        <taxon>Magnoliopsida</taxon>
        <taxon>Liliopsida</taxon>
        <taxon>Araceae</taxon>
        <taxon>Aroideae</taxon>
        <taxon>Colocasieae</taxon>
        <taxon>Colocasia</taxon>
    </lineage>
</organism>
<evidence type="ECO:0000256" key="9">
    <source>
        <dbReference type="ARBA" id="ARBA00023004"/>
    </source>
</evidence>
<dbReference type="SUPFAM" id="SSF48264">
    <property type="entry name" value="Cytochrome P450"/>
    <property type="match status" value="1"/>
</dbReference>
<evidence type="ECO:0000256" key="10">
    <source>
        <dbReference type="ARBA" id="ARBA00023033"/>
    </source>
</evidence>
<accession>A0A843UQT9</accession>
<dbReference type="GO" id="GO:0016705">
    <property type="term" value="F:oxidoreductase activity, acting on paired donors, with incorporation or reduction of molecular oxygen"/>
    <property type="evidence" value="ECO:0007669"/>
    <property type="project" value="InterPro"/>
</dbReference>
<dbReference type="InterPro" id="IPR002402">
    <property type="entry name" value="Cyt_P450_E_grp-II"/>
</dbReference>
<keyword evidence="8" id="KW-0560">Oxidoreductase</keyword>
<dbReference type="InterPro" id="IPR036396">
    <property type="entry name" value="Cyt_P450_sf"/>
</dbReference>
<keyword evidence="5" id="KW-0812">Transmembrane</keyword>
<keyword evidence="10" id="KW-0503">Monooxygenase</keyword>
<keyword evidence="9" id="KW-0408">Iron</keyword>
<dbReference type="GO" id="GO:0005506">
    <property type="term" value="F:iron ion binding"/>
    <property type="evidence" value="ECO:0007669"/>
    <property type="project" value="InterPro"/>
</dbReference>
<evidence type="ECO:0000313" key="12">
    <source>
        <dbReference type="EMBL" id="MQL84787.1"/>
    </source>
</evidence>
<dbReference type="AlphaFoldDB" id="A0A843UQT9"/>
<name>A0A843UQT9_COLES</name>
<keyword evidence="6" id="KW-0479">Metal-binding</keyword>
<keyword evidence="7" id="KW-1133">Transmembrane helix</keyword>
<proteinExistence type="inferred from homology"/>
<protein>
    <submittedName>
        <fullName evidence="12">Uncharacterized protein</fullName>
    </submittedName>
</protein>
<keyword evidence="13" id="KW-1185">Reference proteome</keyword>
<keyword evidence="4" id="KW-0349">Heme</keyword>
<dbReference type="PANTHER" id="PTHR24282">
    <property type="entry name" value="CYTOCHROME P450 FAMILY MEMBER"/>
    <property type="match status" value="1"/>
</dbReference>
<dbReference type="GO" id="GO:0006629">
    <property type="term" value="P:lipid metabolic process"/>
    <property type="evidence" value="ECO:0007669"/>
    <property type="project" value="UniProtKB-ARBA"/>
</dbReference>
<comment type="similarity">
    <text evidence="3">Belongs to the cytochrome P450 family.</text>
</comment>
<comment type="cofactor">
    <cofactor evidence="1">
        <name>heme</name>
        <dbReference type="ChEBI" id="CHEBI:30413"/>
    </cofactor>
</comment>
<comment type="subcellular location">
    <subcellularLocation>
        <location evidence="2">Membrane</location>
    </subcellularLocation>
</comment>
<evidence type="ECO:0000256" key="8">
    <source>
        <dbReference type="ARBA" id="ARBA00023002"/>
    </source>
</evidence>
<evidence type="ECO:0000256" key="5">
    <source>
        <dbReference type="ARBA" id="ARBA00022692"/>
    </source>
</evidence>
<evidence type="ECO:0000256" key="4">
    <source>
        <dbReference type="ARBA" id="ARBA00022617"/>
    </source>
</evidence>
<evidence type="ECO:0000256" key="1">
    <source>
        <dbReference type="ARBA" id="ARBA00001971"/>
    </source>
</evidence>
<dbReference type="Proteomes" id="UP000652761">
    <property type="component" value="Unassembled WGS sequence"/>
</dbReference>
<dbReference type="InterPro" id="IPR050665">
    <property type="entry name" value="Cytochrome_P450_Monooxygen"/>
</dbReference>
<dbReference type="Gene3D" id="1.10.630.10">
    <property type="entry name" value="Cytochrome P450"/>
    <property type="match status" value="1"/>
</dbReference>
<keyword evidence="11" id="KW-0472">Membrane</keyword>
<sequence length="171" mass="19557">MMDGSMGAGKLSLTWWGCSPRVIVVDPVLVREILNYKSGHFERPTSPVSGLYVTGLLATQGEKWAMHRRILAPAFHMEKLKLMWPAFSACCTELVSRWEKLLGPDGSCELDVRPEFRELSRDVISRTAFGSSFEEGRRVVQLQEEQALLVIQSFKLWEIPGYRVRVRLRVF</sequence>
<gene>
    <name evidence="12" type="ORF">Taro_017286</name>
</gene>
<reference evidence="12" key="1">
    <citation type="submission" date="2017-07" db="EMBL/GenBank/DDBJ databases">
        <title>Taro Niue Genome Assembly and Annotation.</title>
        <authorList>
            <person name="Atibalentja N."/>
            <person name="Keating K."/>
            <person name="Fields C.J."/>
        </authorList>
    </citation>
    <scope>NUCLEOTIDE SEQUENCE</scope>
    <source>
        <strain evidence="12">Niue_2</strain>
        <tissue evidence="12">Leaf</tissue>
    </source>
</reference>
<dbReference type="Pfam" id="PF00067">
    <property type="entry name" value="p450"/>
    <property type="match status" value="1"/>
</dbReference>
<dbReference type="OrthoDB" id="1934695at2759"/>
<evidence type="ECO:0000313" key="13">
    <source>
        <dbReference type="Proteomes" id="UP000652761"/>
    </source>
</evidence>
<evidence type="ECO:0000256" key="6">
    <source>
        <dbReference type="ARBA" id="ARBA00022723"/>
    </source>
</evidence>
<evidence type="ECO:0000256" key="3">
    <source>
        <dbReference type="ARBA" id="ARBA00010617"/>
    </source>
</evidence>
<evidence type="ECO:0000256" key="11">
    <source>
        <dbReference type="ARBA" id="ARBA00023136"/>
    </source>
</evidence>
<evidence type="ECO:0000256" key="7">
    <source>
        <dbReference type="ARBA" id="ARBA00022989"/>
    </source>
</evidence>
<dbReference type="GO" id="GO:0004497">
    <property type="term" value="F:monooxygenase activity"/>
    <property type="evidence" value="ECO:0007669"/>
    <property type="project" value="UniProtKB-KW"/>
</dbReference>
<evidence type="ECO:0000256" key="2">
    <source>
        <dbReference type="ARBA" id="ARBA00004370"/>
    </source>
</evidence>
<dbReference type="GO" id="GO:0016020">
    <property type="term" value="C:membrane"/>
    <property type="evidence" value="ECO:0007669"/>
    <property type="project" value="UniProtKB-SubCell"/>
</dbReference>
<dbReference type="PANTHER" id="PTHR24282:SF255">
    <property type="entry name" value="CYTOCHROME P450 72A11-RELATED"/>
    <property type="match status" value="1"/>
</dbReference>
<dbReference type="GO" id="GO:0020037">
    <property type="term" value="F:heme binding"/>
    <property type="evidence" value="ECO:0007669"/>
    <property type="project" value="InterPro"/>
</dbReference>
<dbReference type="PRINTS" id="PR00464">
    <property type="entry name" value="EP450II"/>
</dbReference>
<dbReference type="InterPro" id="IPR001128">
    <property type="entry name" value="Cyt_P450"/>
</dbReference>
<dbReference type="EMBL" id="NMUH01000786">
    <property type="protein sequence ID" value="MQL84787.1"/>
    <property type="molecule type" value="Genomic_DNA"/>
</dbReference>
<comment type="caution">
    <text evidence="12">The sequence shown here is derived from an EMBL/GenBank/DDBJ whole genome shotgun (WGS) entry which is preliminary data.</text>
</comment>